<evidence type="ECO:0000313" key="2">
    <source>
        <dbReference type="Proteomes" id="UP000186601"/>
    </source>
</evidence>
<dbReference type="Proteomes" id="UP000186601">
    <property type="component" value="Unassembled WGS sequence"/>
</dbReference>
<evidence type="ECO:0000313" key="1">
    <source>
        <dbReference type="EMBL" id="PSR73024.1"/>
    </source>
</evidence>
<keyword evidence="2" id="KW-1185">Reference proteome</keyword>
<accession>A0A2R6NKX1</accession>
<sequence>MNLAFVVSSYRGSRPAARGNYQCVGEKASLWKEGSGGPPPPPTPDLPPHGCIHVYTISVEETWAAKWAPQPSAQSEATAGRMVFRPKLLDSES</sequence>
<dbReference type="AlphaFoldDB" id="A0A2R6NKX1"/>
<comment type="caution">
    <text evidence="1">The sequence shown here is derived from an EMBL/GenBank/DDBJ whole genome shotgun (WGS) entry which is preliminary data.</text>
</comment>
<protein>
    <submittedName>
        <fullName evidence="1">Uncharacterized protein</fullName>
    </submittedName>
</protein>
<proteinExistence type="predicted"/>
<gene>
    <name evidence="1" type="ORF">PHLCEN_2v11128</name>
</gene>
<reference evidence="1 2" key="1">
    <citation type="submission" date="2018-02" db="EMBL/GenBank/DDBJ databases">
        <title>Genome sequence of the basidiomycete white-rot fungus Phlebia centrifuga.</title>
        <authorList>
            <person name="Granchi Z."/>
            <person name="Peng M."/>
            <person name="de Vries R.P."/>
            <person name="Hilden K."/>
            <person name="Makela M.R."/>
            <person name="Grigoriev I."/>
            <person name="Riley R."/>
        </authorList>
    </citation>
    <scope>NUCLEOTIDE SEQUENCE [LARGE SCALE GENOMIC DNA]</scope>
    <source>
        <strain evidence="1 2">FBCC195</strain>
    </source>
</reference>
<name>A0A2R6NKX1_9APHY</name>
<dbReference type="EMBL" id="MLYV02001119">
    <property type="protein sequence ID" value="PSR73024.1"/>
    <property type="molecule type" value="Genomic_DNA"/>
</dbReference>
<organism evidence="1 2">
    <name type="scientific">Hermanssonia centrifuga</name>
    <dbReference type="NCBI Taxonomy" id="98765"/>
    <lineage>
        <taxon>Eukaryota</taxon>
        <taxon>Fungi</taxon>
        <taxon>Dikarya</taxon>
        <taxon>Basidiomycota</taxon>
        <taxon>Agaricomycotina</taxon>
        <taxon>Agaricomycetes</taxon>
        <taxon>Polyporales</taxon>
        <taxon>Meruliaceae</taxon>
        <taxon>Hermanssonia</taxon>
    </lineage>
</organism>